<dbReference type="EMBL" id="CM018036">
    <property type="protein sequence ID" value="KAA8540747.1"/>
    <property type="molecule type" value="Genomic_DNA"/>
</dbReference>
<proteinExistence type="predicted"/>
<dbReference type="AlphaFoldDB" id="A0A5J5BG89"/>
<dbReference type="GO" id="GO:0016705">
    <property type="term" value="F:oxidoreductase activity, acting on paired donors, with incorporation or reduction of molecular oxygen"/>
    <property type="evidence" value="ECO:0007669"/>
    <property type="project" value="InterPro"/>
</dbReference>
<dbReference type="Gene3D" id="1.10.630.10">
    <property type="entry name" value="Cytochrome P450"/>
    <property type="match status" value="1"/>
</dbReference>
<keyword evidence="2" id="KW-0479">Metal-binding</keyword>
<dbReference type="PANTHER" id="PTHR47952:SF1">
    <property type="entry name" value="TRYPTAMINE 5-HYDROXYLASE"/>
    <property type="match status" value="1"/>
</dbReference>
<comment type="cofactor">
    <cofactor evidence="2">
        <name>heme</name>
        <dbReference type="ChEBI" id="CHEBI:30413"/>
    </cofactor>
</comment>
<dbReference type="SUPFAM" id="SSF48264">
    <property type="entry name" value="Cytochrome P450"/>
    <property type="match status" value="1"/>
</dbReference>
<keyword evidence="2" id="KW-0408">Iron</keyword>
<evidence type="ECO:0000256" key="2">
    <source>
        <dbReference type="PIRSR" id="PIRSR602401-1"/>
    </source>
</evidence>
<dbReference type="PRINTS" id="PR00463">
    <property type="entry name" value="EP450I"/>
</dbReference>
<reference evidence="3 4" key="1">
    <citation type="submission" date="2019-09" db="EMBL/GenBank/DDBJ databases">
        <title>A chromosome-level genome assembly of the Chinese tupelo Nyssa sinensis.</title>
        <authorList>
            <person name="Yang X."/>
            <person name="Kang M."/>
            <person name="Yang Y."/>
            <person name="Xiong H."/>
            <person name="Wang M."/>
            <person name="Zhang Z."/>
            <person name="Wang Z."/>
            <person name="Wu H."/>
            <person name="Ma T."/>
            <person name="Liu J."/>
            <person name="Xi Z."/>
        </authorList>
    </citation>
    <scope>NUCLEOTIDE SEQUENCE [LARGE SCALE GENOMIC DNA]</scope>
    <source>
        <strain evidence="3">J267</strain>
        <tissue evidence="3">Leaf</tissue>
    </source>
</reference>
<dbReference type="Pfam" id="PF00067">
    <property type="entry name" value="p450"/>
    <property type="match status" value="1"/>
</dbReference>
<dbReference type="InterPro" id="IPR036396">
    <property type="entry name" value="Cyt_P450_sf"/>
</dbReference>
<dbReference type="OrthoDB" id="1055148at2759"/>
<dbReference type="GO" id="GO:0020037">
    <property type="term" value="F:heme binding"/>
    <property type="evidence" value="ECO:0007669"/>
    <property type="project" value="InterPro"/>
</dbReference>
<gene>
    <name evidence="3" type="ORF">F0562_024334</name>
</gene>
<evidence type="ECO:0008006" key="5">
    <source>
        <dbReference type="Google" id="ProtNLM"/>
    </source>
</evidence>
<evidence type="ECO:0000313" key="3">
    <source>
        <dbReference type="EMBL" id="KAA8540747.1"/>
    </source>
</evidence>
<keyword evidence="4" id="KW-1185">Reference proteome</keyword>
<evidence type="ECO:0000256" key="1">
    <source>
        <dbReference type="ARBA" id="ARBA00023002"/>
    </source>
</evidence>
<accession>A0A5J5BG89</accession>
<sequence length="135" mass="15113">MIAGYEIPAKTRVFVNAKSIATDPKCWENPDEFQPERFLDSSIDFKGQNFEFLPFGPSRRGCPGVISSLLLIELALANLLHHFDWTLPEGVRAEDINMGEAFGLTMHKRTPLCLVASPACKSIFSAEFSEKRSHI</sequence>
<keyword evidence="2" id="KW-0349">Heme</keyword>
<organism evidence="3 4">
    <name type="scientific">Nyssa sinensis</name>
    <dbReference type="NCBI Taxonomy" id="561372"/>
    <lineage>
        <taxon>Eukaryota</taxon>
        <taxon>Viridiplantae</taxon>
        <taxon>Streptophyta</taxon>
        <taxon>Embryophyta</taxon>
        <taxon>Tracheophyta</taxon>
        <taxon>Spermatophyta</taxon>
        <taxon>Magnoliopsida</taxon>
        <taxon>eudicotyledons</taxon>
        <taxon>Gunneridae</taxon>
        <taxon>Pentapetalae</taxon>
        <taxon>asterids</taxon>
        <taxon>Cornales</taxon>
        <taxon>Nyssaceae</taxon>
        <taxon>Nyssa</taxon>
    </lineage>
</organism>
<protein>
    <recommendedName>
        <fullName evidence="5">Cytochrome P450</fullName>
    </recommendedName>
</protein>
<dbReference type="PANTHER" id="PTHR47952">
    <property type="entry name" value="TRYPTAMINE 5-HYDROXYLASE"/>
    <property type="match status" value="1"/>
</dbReference>
<dbReference type="GO" id="GO:0005506">
    <property type="term" value="F:iron ion binding"/>
    <property type="evidence" value="ECO:0007669"/>
    <property type="project" value="InterPro"/>
</dbReference>
<name>A0A5J5BG89_9ASTE</name>
<dbReference type="InterPro" id="IPR002401">
    <property type="entry name" value="Cyt_P450_E_grp-I"/>
</dbReference>
<dbReference type="Proteomes" id="UP000325577">
    <property type="component" value="Linkage Group LG13"/>
</dbReference>
<keyword evidence="1" id="KW-0560">Oxidoreductase</keyword>
<feature type="binding site" description="axial binding residue" evidence="2">
    <location>
        <position position="62"/>
    </location>
    <ligand>
        <name>heme</name>
        <dbReference type="ChEBI" id="CHEBI:30413"/>
    </ligand>
    <ligandPart>
        <name>Fe</name>
        <dbReference type="ChEBI" id="CHEBI:18248"/>
    </ligandPart>
</feature>
<dbReference type="InterPro" id="IPR001128">
    <property type="entry name" value="Cyt_P450"/>
</dbReference>
<evidence type="ECO:0000313" key="4">
    <source>
        <dbReference type="Proteomes" id="UP000325577"/>
    </source>
</evidence>
<dbReference type="GO" id="GO:0004497">
    <property type="term" value="F:monooxygenase activity"/>
    <property type="evidence" value="ECO:0007669"/>
    <property type="project" value="InterPro"/>
</dbReference>